<dbReference type="SUPFAM" id="SSF47413">
    <property type="entry name" value="lambda repressor-like DNA-binding domains"/>
    <property type="match status" value="1"/>
</dbReference>
<dbReference type="PANTHER" id="PTHR46797">
    <property type="entry name" value="HTH-TYPE TRANSCRIPTIONAL REGULATOR"/>
    <property type="match status" value="1"/>
</dbReference>
<dbReference type="Gene3D" id="1.10.260.40">
    <property type="entry name" value="lambda repressor-like DNA-binding domains"/>
    <property type="match status" value="1"/>
</dbReference>
<dbReference type="InterPro" id="IPR010982">
    <property type="entry name" value="Lambda_DNA-bd_dom_sf"/>
</dbReference>
<comment type="caution">
    <text evidence="3">The sequence shown here is derived from an EMBL/GenBank/DDBJ whole genome shotgun (WGS) entry which is preliminary data.</text>
</comment>
<dbReference type="PANTHER" id="PTHR46797:SF1">
    <property type="entry name" value="METHYLPHOSPHONATE SYNTHASE"/>
    <property type="match status" value="1"/>
</dbReference>
<protein>
    <submittedName>
        <fullName evidence="3">Helix-turn-helix domain-containing protein</fullName>
    </submittedName>
</protein>
<organism evidence="3 4">
    <name type="scientific">Phenylobacterium conjunctum</name>
    <dbReference type="NCBI Taxonomy" id="1298959"/>
    <lineage>
        <taxon>Bacteria</taxon>
        <taxon>Pseudomonadati</taxon>
        <taxon>Pseudomonadota</taxon>
        <taxon>Alphaproteobacteria</taxon>
        <taxon>Caulobacterales</taxon>
        <taxon>Caulobacteraceae</taxon>
        <taxon>Phenylobacterium</taxon>
    </lineage>
</organism>
<accession>A0ABW3T417</accession>
<dbReference type="Pfam" id="PF01381">
    <property type="entry name" value="HTH_3"/>
    <property type="match status" value="1"/>
</dbReference>
<dbReference type="EMBL" id="JBHTLQ010000030">
    <property type="protein sequence ID" value="MFD1191578.1"/>
    <property type="molecule type" value="Genomic_DNA"/>
</dbReference>
<evidence type="ECO:0000313" key="3">
    <source>
        <dbReference type="EMBL" id="MFD1191578.1"/>
    </source>
</evidence>
<dbReference type="CDD" id="cd00093">
    <property type="entry name" value="HTH_XRE"/>
    <property type="match status" value="1"/>
</dbReference>
<proteinExistence type="predicted"/>
<gene>
    <name evidence="3" type="ORF">ACFQ27_13390</name>
</gene>
<keyword evidence="4" id="KW-1185">Reference proteome</keyword>
<dbReference type="Proteomes" id="UP001597216">
    <property type="component" value="Unassembled WGS sequence"/>
</dbReference>
<dbReference type="SMART" id="SM00530">
    <property type="entry name" value="HTH_XRE"/>
    <property type="match status" value="1"/>
</dbReference>
<dbReference type="InterPro" id="IPR001387">
    <property type="entry name" value="Cro/C1-type_HTH"/>
</dbReference>
<dbReference type="RefSeq" id="WP_377353928.1">
    <property type="nucleotide sequence ID" value="NZ_JBHTLQ010000030.1"/>
</dbReference>
<evidence type="ECO:0000313" key="4">
    <source>
        <dbReference type="Proteomes" id="UP001597216"/>
    </source>
</evidence>
<keyword evidence="1" id="KW-0238">DNA-binding</keyword>
<dbReference type="PROSITE" id="PS50943">
    <property type="entry name" value="HTH_CROC1"/>
    <property type="match status" value="1"/>
</dbReference>
<name>A0ABW3T417_9CAUL</name>
<reference evidence="4" key="1">
    <citation type="journal article" date="2019" name="Int. J. Syst. Evol. Microbiol.">
        <title>The Global Catalogue of Microorganisms (GCM) 10K type strain sequencing project: providing services to taxonomists for standard genome sequencing and annotation.</title>
        <authorList>
            <consortium name="The Broad Institute Genomics Platform"/>
            <consortium name="The Broad Institute Genome Sequencing Center for Infectious Disease"/>
            <person name="Wu L."/>
            <person name="Ma J."/>
        </authorList>
    </citation>
    <scope>NUCLEOTIDE SEQUENCE [LARGE SCALE GENOMIC DNA]</scope>
    <source>
        <strain evidence="4">CCUG 55074</strain>
    </source>
</reference>
<dbReference type="InterPro" id="IPR050807">
    <property type="entry name" value="TransReg_Diox_bact_type"/>
</dbReference>
<evidence type="ECO:0000256" key="1">
    <source>
        <dbReference type="ARBA" id="ARBA00023125"/>
    </source>
</evidence>
<evidence type="ECO:0000259" key="2">
    <source>
        <dbReference type="PROSITE" id="PS50943"/>
    </source>
</evidence>
<sequence>MDVRVRVGRNLQARRRELGLSQEELAHRAEVHQTYLSGVERGRRNPSVVVLQRIAVALSCDIEDLTRKL</sequence>
<feature type="domain" description="HTH cro/C1-type" evidence="2">
    <location>
        <begin position="11"/>
        <end position="65"/>
    </location>
</feature>